<evidence type="ECO:0000313" key="2">
    <source>
        <dbReference type="Proteomes" id="UP001056120"/>
    </source>
</evidence>
<organism evidence="1 2">
    <name type="scientific">Smallanthus sonchifolius</name>
    <dbReference type="NCBI Taxonomy" id="185202"/>
    <lineage>
        <taxon>Eukaryota</taxon>
        <taxon>Viridiplantae</taxon>
        <taxon>Streptophyta</taxon>
        <taxon>Embryophyta</taxon>
        <taxon>Tracheophyta</taxon>
        <taxon>Spermatophyta</taxon>
        <taxon>Magnoliopsida</taxon>
        <taxon>eudicotyledons</taxon>
        <taxon>Gunneridae</taxon>
        <taxon>Pentapetalae</taxon>
        <taxon>asterids</taxon>
        <taxon>campanulids</taxon>
        <taxon>Asterales</taxon>
        <taxon>Asteraceae</taxon>
        <taxon>Asteroideae</taxon>
        <taxon>Heliantheae alliance</taxon>
        <taxon>Millerieae</taxon>
        <taxon>Smallanthus</taxon>
    </lineage>
</organism>
<proteinExistence type="predicted"/>
<name>A0ACB8ZFR8_9ASTR</name>
<dbReference type="EMBL" id="CM042043">
    <property type="protein sequence ID" value="KAI3696544.1"/>
    <property type="molecule type" value="Genomic_DNA"/>
</dbReference>
<comment type="caution">
    <text evidence="1">The sequence shown here is derived from an EMBL/GenBank/DDBJ whole genome shotgun (WGS) entry which is preliminary data.</text>
</comment>
<dbReference type="Proteomes" id="UP001056120">
    <property type="component" value="Linkage Group LG26"/>
</dbReference>
<accession>A0ACB8ZFR8</accession>
<protein>
    <submittedName>
        <fullName evidence="1">Uncharacterized protein</fullName>
    </submittedName>
</protein>
<evidence type="ECO:0000313" key="1">
    <source>
        <dbReference type="EMBL" id="KAI3696544.1"/>
    </source>
</evidence>
<reference evidence="2" key="1">
    <citation type="journal article" date="2022" name="Mol. Ecol. Resour.">
        <title>The genomes of chicory, endive, great burdock and yacon provide insights into Asteraceae palaeo-polyploidization history and plant inulin production.</title>
        <authorList>
            <person name="Fan W."/>
            <person name="Wang S."/>
            <person name="Wang H."/>
            <person name="Wang A."/>
            <person name="Jiang F."/>
            <person name="Liu H."/>
            <person name="Zhao H."/>
            <person name="Xu D."/>
            <person name="Zhang Y."/>
        </authorList>
    </citation>
    <scope>NUCLEOTIDE SEQUENCE [LARGE SCALE GENOMIC DNA]</scope>
    <source>
        <strain evidence="2">cv. Yunnan</strain>
    </source>
</reference>
<keyword evidence="2" id="KW-1185">Reference proteome</keyword>
<reference evidence="1 2" key="2">
    <citation type="journal article" date="2022" name="Mol. Ecol. Resour.">
        <title>The genomes of chicory, endive, great burdock and yacon provide insights into Asteraceae paleo-polyploidization history and plant inulin production.</title>
        <authorList>
            <person name="Fan W."/>
            <person name="Wang S."/>
            <person name="Wang H."/>
            <person name="Wang A."/>
            <person name="Jiang F."/>
            <person name="Liu H."/>
            <person name="Zhao H."/>
            <person name="Xu D."/>
            <person name="Zhang Y."/>
        </authorList>
    </citation>
    <scope>NUCLEOTIDE SEQUENCE [LARGE SCALE GENOMIC DNA]</scope>
    <source>
        <strain evidence="2">cv. Yunnan</strain>
        <tissue evidence="1">Leaves</tissue>
    </source>
</reference>
<gene>
    <name evidence="1" type="ORF">L1987_79562</name>
</gene>
<sequence length="313" mass="35834">MEENERVSSDQLHQQSQKWKQGEEEFCRKIMELEAELGSSVELRQQLQRKVQFLENENYVLQTKHTELKETINSILQAKQGFVKAYQESTCEMKRSIESRDKKIGMLSEKINVHLLSLDSIRKEAYSVKQVVDNAQRVVDEKEEVGIDLEAKLQSNKKEFHRKDRLIAELQAQLETAKITDQCPSKIALLSELGMLEVSFKIVQDTMTCMDEEDRVAYSLIMLNQEKDATEKDREDGRINHQIENSEANSLHGMTGIFLLVLFILRKSTFSPSSSIHSESQPAVNASNVPVTEDKEHLDNDISIEGNNFSSKA</sequence>